<organism evidence="3 4">
    <name type="scientific">Nocardioides marmoribigeumensis</name>
    <dbReference type="NCBI Taxonomy" id="433649"/>
    <lineage>
        <taxon>Bacteria</taxon>
        <taxon>Bacillati</taxon>
        <taxon>Actinomycetota</taxon>
        <taxon>Actinomycetes</taxon>
        <taxon>Propionibacteriales</taxon>
        <taxon>Nocardioidaceae</taxon>
        <taxon>Nocardioides</taxon>
    </lineage>
</organism>
<dbReference type="SUPFAM" id="SSF56784">
    <property type="entry name" value="HAD-like"/>
    <property type="match status" value="1"/>
</dbReference>
<feature type="signal peptide" evidence="2">
    <location>
        <begin position="1"/>
        <end position="28"/>
    </location>
</feature>
<dbReference type="PANTHER" id="PTHR31284:SF10">
    <property type="entry name" value="ACID PHOSPHATASE-LIKE PROTEIN"/>
    <property type="match status" value="1"/>
</dbReference>
<dbReference type="EMBL" id="JAVDYG010000001">
    <property type="protein sequence ID" value="MDR7363329.1"/>
    <property type="molecule type" value="Genomic_DNA"/>
</dbReference>
<dbReference type="PANTHER" id="PTHR31284">
    <property type="entry name" value="ACID PHOSPHATASE-LIKE PROTEIN"/>
    <property type="match status" value="1"/>
</dbReference>
<name>A0ABU2BY64_9ACTN</name>
<reference evidence="3 4" key="1">
    <citation type="submission" date="2023-07" db="EMBL/GenBank/DDBJ databases">
        <title>Sequencing the genomes of 1000 actinobacteria strains.</title>
        <authorList>
            <person name="Klenk H.-P."/>
        </authorList>
    </citation>
    <scope>NUCLEOTIDE SEQUENCE [LARGE SCALE GENOMIC DNA]</scope>
    <source>
        <strain evidence="3 4">DSM 19426</strain>
    </source>
</reference>
<accession>A0ABU2BY64</accession>
<evidence type="ECO:0000256" key="2">
    <source>
        <dbReference type="SAM" id="SignalP"/>
    </source>
</evidence>
<evidence type="ECO:0008006" key="5">
    <source>
        <dbReference type="Google" id="ProtNLM"/>
    </source>
</evidence>
<evidence type="ECO:0000313" key="3">
    <source>
        <dbReference type="EMBL" id="MDR7363329.1"/>
    </source>
</evidence>
<dbReference type="InterPro" id="IPR036412">
    <property type="entry name" value="HAD-like_sf"/>
</dbReference>
<proteinExistence type="predicted"/>
<dbReference type="Proteomes" id="UP001183648">
    <property type="component" value="Unassembled WGS sequence"/>
</dbReference>
<dbReference type="InterPro" id="IPR023214">
    <property type="entry name" value="HAD_sf"/>
</dbReference>
<evidence type="ECO:0000313" key="4">
    <source>
        <dbReference type="Proteomes" id="UP001183648"/>
    </source>
</evidence>
<protein>
    <recommendedName>
        <fullName evidence="5">Acid phosphatase</fullName>
    </recommendedName>
</protein>
<dbReference type="Gene3D" id="3.40.50.1000">
    <property type="entry name" value="HAD superfamily/HAD-like"/>
    <property type="match status" value="1"/>
</dbReference>
<dbReference type="Pfam" id="PF03767">
    <property type="entry name" value="Acid_phosphat_B"/>
    <property type="match status" value="1"/>
</dbReference>
<dbReference type="RefSeq" id="WP_310303615.1">
    <property type="nucleotide sequence ID" value="NZ_BAAAPS010000003.1"/>
</dbReference>
<evidence type="ECO:0000256" key="1">
    <source>
        <dbReference type="ARBA" id="ARBA00022729"/>
    </source>
</evidence>
<comment type="caution">
    <text evidence="3">The sequence shown here is derived from an EMBL/GenBank/DDBJ whole genome shotgun (WGS) entry which is preliminary data.</text>
</comment>
<keyword evidence="4" id="KW-1185">Reference proteome</keyword>
<keyword evidence="1 2" id="KW-0732">Signal</keyword>
<gene>
    <name evidence="3" type="ORF">J2S63_002882</name>
</gene>
<dbReference type="InterPro" id="IPR005519">
    <property type="entry name" value="Acid_phosphat_B-like"/>
</dbReference>
<feature type="chain" id="PRO_5046157423" description="Acid phosphatase" evidence="2">
    <location>
        <begin position="29"/>
        <end position="278"/>
    </location>
</feature>
<sequence>MKLRTTLSTSVATLALGASLGLVATSSAAPGGLRPAPAPPEHPTSVDQIQNIDQVRTAIKGYYGDTPTDQVDPYAGDGKDVKLHTFAPDSAYAQEVGDLTAEAGKYLARRVAQPQHLEGRPAIILDIDDTTLTTYNYEVYSNFAYDPTVNAAFVNAGVFPAVPTMPQLTQAAAAQGYELFFLTGRPENQRPGTQANLTGAGYAGPAADHLFLKDQTLPWLSSCAPTCSSAQYKALTREHLEKDLGYDVVANFGDQPSDFTGGFADRTFRVPNPMYYLP</sequence>